<dbReference type="EMBL" id="CBXI010000029">
    <property type="protein sequence ID" value="CDL91588.1"/>
    <property type="molecule type" value="Genomic_DNA"/>
</dbReference>
<dbReference type="Pfam" id="PF12646">
    <property type="entry name" value="DUF3783"/>
    <property type="match status" value="1"/>
</dbReference>
<gene>
    <name evidence="1" type="ORF">CTDIVETGP_1658</name>
</gene>
<dbReference type="PIRSF" id="PIRSF014543">
    <property type="entry name" value="UCP014543"/>
    <property type="match status" value="1"/>
</dbReference>
<dbReference type="RefSeq" id="WP_017753169.1">
    <property type="nucleotide sequence ID" value="NZ_CBXI010000029.1"/>
</dbReference>
<name>W6N4T8_CLOTY</name>
<dbReference type="OrthoDB" id="2053609at2"/>
<evidence type="ECO:0000313" key="1">
    <source>
        <dbReference type="EMBL" id="CDL91588.1"/>
    </source>
</evidence>
<dbReference type="Proteomes" id="UP000019482">
    <property type="component" value="Unassembled WGS sequence"/>
</dbReference>
<sequence>MTLKNNKFIITYGLDNKENEVIDKISNSKNFSSHKIIEKSMAGMKLKDIIDESTNIIKAVKIPDEKIILFNNLTESELSSSMKEIKSGFLTSPIFAVVTQTSVEWTFDYLINHLMQEREWFKKQQQQKKK</sequence>
<accession>W6N4T8</accession>
<organism evidence="1 2">
    <name type="scientific">Clostridium tyrobutyricum DIVETGP</name>
    <dbReference type="NCBI Taxonomy" id="1408889"/>
    <lineage>
        <taxon>Bacteria</taxon>
        <taxon>Bacillati</taxon>
        <taxon>Bacillota</taxon>
        <taxon>Clostridia</taxon>
        <taxon>Eubacteriales</taxon>
        <taxon>Clostridiaceae</taxon>
        <taxon>Clostridium</taxon>
    </lineage>
</organism>
<protein>
    <submittedName>
        <fullName evidence="1">Conserved protein</fullName>
    </submittedName>
</protein>
<reference evidence="1 2" key="1">
    <citation type="journal article" date="2015" name="Genome Announc.">
        <title>Draft Genome Sequence of Clostridium tyrobutyricum Strain DIVETGP, Isolated from Cow's Milk for Grana Padano Production.</title>
        <authorList>
            <person name="Soggiu A."/>
            <person name="Piras C."/>
            <person name="Gaiarsa S."/>
            <person name="Sassera D."/>
            <person name="Roncada P."/>
            <person name="Bendixen E."/>
            <person name="Brasca M."/>
            <person name="Bonizzi L."/>
        </authorList>
    </citation>
    <scope>NUCLEOTIDE SEQUENCE [LARGE SCALE GENOMIC DNA]</scope>
    <source>
        <strain evidence="1 2">DIVETGP</strain>
    </source>
</reference>
<evidence type="ECO:0000313" key="2">
    <source>
        <dbReference type="Proteomes" id="UP000019482"/>
    </source>
</evidence>
<dbReference type="GeneID" id="29418168"/>
<proteinExistence type="predicted"/>
<dbReference type="InterPro" id="IPR016621">
    <property type="entry name" value="UCP014543"/>
</dbReference>
<keyword evidence="2" id="KW-1185">Reference proteome</keyword>
<comment type="caution">
    <text evidence="1">The sequence shown here is derived from an EMBL/GenBank/DDBJ whole genome shotgun (WGS) entry which is preliminary data.</text>
</comment>
<dbReference type="AlphaFoldDB" id="W6N4T8"/>